<dbReference type="AlphaFoldDB" id="A0A4R6BX60"/>
<evidence type="ECO:0000259" key="3">
    <source>
        <dbReference type="Pfam" id="PF08338"/>
    </source>
</evidence>
<dbReference type="NCBIfam" id="TIGR01777">
    <property type="entry name" value="yfcH"/>
    <property type="match status" value="1"/>
</dbReference>
<evidence type="ECO:0000259" key="2">
    <source>
        <dbReference type="Pfam" id="PF01370"/>
    </source>
</evidence>
<dbReference type="Proteomes" id="UP000294802">
    <property type="component" value="Unassembled WGS sequence"/>
</dbReference>
<dbReference type="InterPro" id="IPR036291">
    <property type="entry name" value="NAD(P)-bd_dom_sf"/>
</dbReference>
<dbReference type="InterPro" id="IPR013549">
    <property type="entry name" value="DUF1731"/>
</dbReference>
<feature type="domain" description="DUF1731" evidence="3">
    <location>
        <begin position="247"/>
        <end position="293"/>
    </location>
</feature>
<reference evidence="4 5" key="1">
    <citation type="submission" date="2019-01" db="EMBL/GenBank/DDBJ databases">
        <title>Draft genome sequences of the type strains of six Macrococcus species.</title>
        <authorList>
            <person name="Mazhar S."/>
            <person name="Altermann E."/>
            <person name="Hill C."/>
            <person name="Mcauliffe O."/>
        </authorList>
    </citation>
    <scope>NUCLEOTIDE SEQUENCE [LARGE SCALE GENOMIC DNA]</scope>
    <source>
        <strain evidence="4 5">CCM4815</strain>
    </source>
</reference>
<dbReference type="EMBL" id="SCWB01000002">
    <property type="protein sequence ID" value="TDM12892.1"/>
    <property type="molecule type" value="Genomic_DNA"/>
</dbReference>
<dbReference type="InterPro" id="IPR010099">
    <property type="entry name" value="SDR39U1"/>
</dbReference>
<evidence type="ECO:0000256" key="1">
    <source>
        <dbReference type="ARBA" id="ARBA00009353"/>
    </source>
</evidence>
<proteinExistence type="inferred from homology"/>
<dbReference type="PANTHER" id="PTHR11092">
    <property type="entry name" value="SUGAR NUCLEOTIDE EPIMERASE RELATED"/>
    <property type="match status" value="1"/>
</dbReference>
<comment type="caution">
    <text evidence="4">The sequence shown here is derived from an EMBL/GenBank/DDBJ whole genome shotgun (WGS) entry which is preliminary data.</text>
</comment>
<comment type="similarity">
    <text evidence="1">Belongs to the NAD(P)-dependent epimerase/dehydratase family. SDR39U1 subfamily.</text>
</comment>
<dbReference type="PANTHER" id="PTHR11092:SF0">
    <property type="entry name" value="EPIMERASE FAMILY PROTEIN SDR39U1"/>
    <property type="match status" value="1"/>
</dbReference>
<organism evidence="4 5">
    <name type="scientific">Macrococcus lamae</name>
    <dbReference type="NCBI Taxonomy" id="198484"/>
    <lineage>
        <taxon>Bacteria</taxon>
        <taxon>Bacillati</taxon>
        <taxon>Bacillota</taxon>
        <taxon>Bacilli</taxon>
        <taxon>Bacillales</taxon>
        <taxon>Staphylococcaceae</taxon>
        <taxon>Macrococcus</taxon>
    </lineage>
</organism>
<dbReference type="Pfam" id="PF08338">
    <property type="entry name" value="DUF1731"/>
    <property type="match status" value="1"/>
</dbReference>
<evidence type="ECO:0000313" key="5">
    <source>
        <dbReference type="Proteomes" id="UP000294802"/>
    </source>
</evidence>
<name>A0A4R6BX60_9STAP</name>
<accession>A0A4R6BX60</accession>
<dbReference type="InterPro" id="IPR001509">
    <property type="entry name" value="Epimerase_deHydtase"/>
</dbReference>
<feature type="domain" description="NAD-dependent epimerase/dehydratase" evidence="2">
    <location>
        <begin position="5"/>
        <end position="212"/>
    </location>
</feature>
<dbReference type="Gene3D" id="3.40.50.720">
    <property type="entry name" value="NAD(P)-binding Rossmann-like Domain"/>
    <property type="match status" value="1"/>
</dbReference>
<dbReference type="Pfam" id="PF01370">
    <property type="entry name" value="Epimerase"/>
    <property type="match status" value="1"/>
</dbReference>
<gene>
    <name evidence="4" type="ORF">ERX29_01835</name>
</gene>
<protein>
    <submittedName>
        <fullName evidence="4">TIGR01777 family protein</fullName>
    </submittedName>
</protein>
<dbReference type="OrthoDB" id="9801773at2"/>
<sequence>MKTAVISGGSGLVGKALTKKLIADDFHVVILSRSYHDNEENISYINWDKEGWEQQMPKADLLINLAGASLNKRWTKEYKKEILKSRLGSTKKLRYYLEQSGDKPYFVNASAVGYYPTTKHLTFTERDVFTPHNFLSEVVCRWENETNAIKEMGIEVACCRFGVILSNEGGALPVMAKPYQFGIGGNIADGRQVLSWIHIDDLTKAVLYIYEHRLTGIFNFTAPVPATQSDFGRALGKAIHRPHWTAVPRPVMNAVLGDQAVMVTEGQRVLPERLLTEGFTFDYPEIQSALNEIYSK</sequence>
<evidence type="ECO:0000313" key="4">
    <source>
        <dbReference type="EMBL" id="TDM12892.1"/>
    </source>
</evidence>
<keyword evidence="5" id="KW-1185">Reference proteome</keyword>
<dbReference type="SUPFAM" id="SSF51735">
    <property type="entry name" value="NAD(P)-binding Rossmann-fold domains"/>
    <property type="match status" value="1"/>
</dbReference>